<proteinExistence type="predicted"/>
<evidence type="ECO:0000256" key="1">
    <source>
        <dbReference type="SAM" id="Phobius"/>
    </source>
</evidence>
<keyword evidence="1" id="KW-0472">Membrane</keyword>
<comment type="caution">
    <text evidence="3">The sequence shown here is derived from an EMBL/GenBank/DDBJ whole genome shotgun (WGS) entry which is preliminary data.</text>
</comment>
<sequence>MWALAMASAAFALTALALVTTSASFDGRTQRDTARGPLLTDNRQQATALWKEAVDSFGTSPHGIVYVEPLKAGTPPPPGLSRWPRPGEVFLSPELARAAKDNNSLDRYGRYAGPIDKQGLRSPSERLAYARPAHAPADPTAASWQYITGFGQLFPMNQEIYPHTKAQTAGVIAVLMAVPALALLVVATRVGSATRDRRSHLVNALGASWAHRAVINVGEAFVPAALGTLVTLVPAAVLLATDVRLPFTGYIVDATDLRHAWPQLIASLAASLVLTLLLVVALHRVQRTKTATRPSTYSSHLPKWRLALCAAGVLAIAFSQYAPKGPDVAVFLAGTVLMWAMLPSAIAMLSVANGKRIAASGYREGNPGRLIAGRWTAAHPGVLVRLSVVFIIGIGLISHLQVWNSRLGDSAAAAEELTQRVGDTLFTVSSSNLAPGTTGELARALPDGTHLLATTAHPEGERPRIELAGSCPDLAALRLPCPATARPVTTRDPRLQELAAPYQGHLTVRAVKGALPTGRANQSLIVAADKPGRQAEVEKAAYAVLPGINVETPGESWVIGAHEKNRLNHWLYLFGGTGLALLLLTGLISAAAEFVRIRGGLAPLSVLTGNTRVFRAIATWYLTVPLLIATAIATFITNWHSLFFVVSLREGKFSWPVLATAAIGFSLAAVTIGLLAAHSARRAAPSWRPEAD</sequence>
<evidence type="ECO:0000256" key="2">
    <source>
        <dbReference type="SAM" id="SignalP"/>
    </source>
</evidence>
<feature type="chain" id="PRO_5038915235" description="Permease" evidence="2">
    <location>
        <begin position="18"/>
        <end position="692"/>
    </location>
</feature>
<protein>
    <recommendedName>
        <fullName evidence="5">Permease</fullName>
    </recommendedName>
</protein>
<reference evidence="3 4" key="1">
    <citation type="submission" date="2013-02" db="EMBL/GenBank/DDBJ databases">
        <title>Draft Genome Sequence of Streptomyces aurantiacus, Which Produces Setomimycin.</title>
        <authorList>
            <person name="Gruening B.A."/>
            <person name="Praeg A."/>
            <person name="Erxleben A."/>
            <person name="Guenther S."/>
            <person name="Mueller M."/>
        </authorList>
    </citation>
    <scope>NUCLEOTIDE SEQUENCE [LARGE SCALE GENOMIC DNA]</scope>
    <source>
        <strain evidence="3 4">JA 4570</strain>
    </source>
</reference>
<dbReference type="EMBL" id="AOPZ01000028">
    <property type="protein sequence ID" value="EPH46141.1"/>
    <property type="molecule type" value="Genomic_DNA"/>
</dbReference>
<feature type="transmembrane region" description="Helical" evidence="1">
    <location>
        <begin position="220"/>
        <end position="240"/>
    </location>
</feature>
<feature type="transmembrane region" description="Helical" evidence="1">
    <location>
        <begin position="657"/>
        <end position="677"/>
    </location>
</feature>
<name>S3ZRX8_9ACTN</name>
<dbReference type="Proteomes" id="UP000014629">
    <property type="component" value="Unassembled WGS sequence"/>
</dbReference>
<accession>S3ZRX8</accession>
<feature type="transmembrane region" description="Helical" evidence="1">
    <location>
        <begin position="260"/>
        <end position="283"/>
    </location>
</feature>
<evidence type="ECO:0000313" key="4">
    <source>
        <dbReference type="Proteomes" id="UP000014629"/>
    </source>
</evidence>
<dbReference type="AlphaFoldDB" id="S3ZRX8"/>
<evidence type="ECO:0008006" key="5">
    <source>
        <dbReference type="Google" id="ProtNLM"/>
    </source>
</evidence>
<keyword evidence="2" id="KW-0732">Signal</keyword>
<feature type="transmembrane region" description="Helical" evidence="1">
    <location>
        <begin position="328"/>
        <end position="352"/>
    </location>
</feature>
<feature type="signal peptide" evidence="2">
    <location>
        <begin position="1"/>
        <end position="17"/>
    </location>
</feature>
<feature type="transmembrane region" description="Helical" evidence="1">
    <location>
        <begin position="570"/>
        <end position="592"/>
    </location>
</feature>
<keyword evidence="1" id="KW-1133">Transmembrane helix</keyword>
<keyword evidence="4" id="KW-1185">Reference proteome</keyword>
<feature type="transmembrane region" description="Helical" evidence="1">
    <location>
        <begin position="304"/>
        <end position="322"/>
    </location>
</feature>
<gene>
    <name evidence="3" type="ORF">STRAU_0877</name>
</gene>
<feature type="transmembrane region" description="Helical" evidence="1">
    <location>
        <begin position="169"/>
        <end position="190"/>
    </location>
</feature>
<evidence type="ECO:0000313" key="3">
    <source>
        <dbReference type="EMBL" id="EPH46141.1"/>
    </source>
</evidence>
<feature type="transmembrane region" description="Helical" evidence="1">
    <location>
        <begin position="382"/>
        <end position="403"/>
    </location>
</feature>
<organism evidence="3 4">
    <name type="scientific">Streptomyces aurantiacus JA 4570</name>
    <dbReference type="NCBI Taxonomy" id="1286094"/>
    <lineage>
        <taxon>Bacteria</taxon>
        <taxon>Bacillati</taxon>
        <taxon>Actinomycetota</taxon>
        <taxon>Actinomycetes</taxon>
        <taxon>Kitasatosporales</taxon>
        <taxon>Streptomycetaceae</taxon>
        <taxon>Streptomyces</taxon>
        <taxon>Streptomyces aurantiacus group</taxon>
    </lineage>
</organism>
<dbReference type="PATRIC" id="fig|1286094.4.peg.858"/>
<feature type="transmembrane region" description="Helical" evidence="1">
    <location>
        <begin position="613"/>
        <end position="637"/>
    </location>
</feature>
<keyword evidence="1" id="KW-0812">Transmembrane</keyword>